<evidence type="ECO:0000256" key="6">
    <source>
        <dbReference type="ARBA" id="ARBA00022741"/>
    </source>
</evidence>
<accession>A0A6G1KNX8</accession>
<comment type="function">
    <text evidence="1">Has kinase activity and phosphorylates inositol-1,3,4,5,6-pentakisphosphate (Ins(1,3,4,5,6)P5) to produce 1,2,3,4,5,6-hexakisphosphate (InsP6), also known as phytate.</text>
</comment>
<dbReference type="Pfam" id="PF06090">
    <property type="entry name" value="Ins_P5_2-kin"/>
    <property type="match status" value="1"/>
</dbReference>
<name>A0A6G1KNX8_9PLEO</name>
<evidence type="ECO:0000256" key="4">
    <source>
        <dbReference type="ARBA" id="ARBA00014846"/>
    </source>
</evidence>
<dbReference type="EC" id="2.7.1.158" evidence="3 9"/>
<evidence type="ECO:0000256" key="7">
    <source>
        <dbReference type="ARBA" id="ARBA00022777"/>
    </source>
</evidence>
<dbReference type="GO" id="GO:0005634">
    <property type="term" value="C:nucleus"/>
    <property type="evidence" value="ECO:0007669"/>
    <property type="project" value="TreeGrafter"/>
</dbReference>
<dbReference type="PANTHER" id="PTHR14456">
    <property type="entry name" value="INOSITOL POLYPHOSPHATE KINASE 1"/>
    <property type="match status" value="1"/>
</dbReference>
<comment type="catalytic activity">
    <reaction evidence="9">
        <text>1D-myo-inositol 1,3,4,5,6-pentakisphosphate + ATP = 1D-myo-inositol hexakisphosphate + ADP + H(+)</text>
        <dbReference type="Rhea" id="RHEA:20313"/>
        <dbReference type="ChEBI" id="CHEBI:15378"/>
        <dbReference type="ChEBI" id="CHEBI:30616"/>
        <dbReference type="ChEBI" id="CHEBI:57733"/>
        <dbReference type="ChEBI" id="CHEBI:58130"/>
        <dbReference type="ChEBI" id="CHEBI:456216"/>
        <dbReference type="EC" id="2.7.1.158"/>
    </reaction>
</comment>
<organism evidence="11 12">
    <name type="scientific">Pleomassaria siparia CBS 279.74</name>
    <dbReference type="NCBI Taxonomy" id="1314801"/>
    <lineage>
        <taxon>Eukaryota</taxon>
        <taxon>Fungi</taxon>
        <taxon>Dikarya</taxon>
        <taxon>Ascomycota</taxon>
        <taxon>Pezizomycotina</taxon>
        <taxon>Dothideomycetes</taxon>
        <taxon>Pleosporomycetidae</taxon>
        <taxon>Pleosporales</taxon>
        <taxon>Pleomassariaceae</taxon>
        <taxon>Pleomassaria</taxon>
    </lineage>
</organism>
<dbReference type="GO" id="GO:0035299">
    <property type="term" value="F:inositol-1,3,4,5,6-pentakisphosphate 2-kinase activity"/>
    <property type="evidence" value="ECO:0007669"/>
    <property type="project" value="UniProtKB-EC"/>
</dbReference>
<keyword evidence="5 9" id="KW-0808">Transferase</keyword>
<feature type="region of interest" description="Disordered" evidence="10">
    <location>
        <begin position="181"/>
        <end position="254"/>
    </location>
</feature>
<dbReference type="GO" id="GO:0032958">
    <property type="term" value="P:inositol phosphate biosynthetic process"/>
    <property type="evidence" value="ECO:0007669"/>
    <property type="project" value="TreeGrafter"/>
</dbReference>
<dbReference type="EMBL" id="MU005764">
    <property type="protein sequence ID" value="KAF2714343.1"/>
    <property type="molecule type" value="Genomic_DNA"/>
</dbReference>
<protein>
    <recommendedName>
        <fullName evidence="4 9">Inositol-pentakisphosphate 2-kinase</fullName>
        <ecNumber evidence="3 9">2.7.1.158</ecNumber>
    </recommendedName>
</protein>
<evidence type="ECO:0000313" key="12">
    <source>
        <dbReference type="Proteomes" id="UP000799428"/>
    </source>
</evidence>
<evidence type="ECO:0000256" key="9">
    <source>
        <dbReference type="RuleBase" id="RU364126"/>
    </source>
</evidence>
<keyword evidence="6 9" id="KW-0547">Nucleotide-binding</keyword>
<sequence>MLLGESVAVEKMQDAPIIPDDGIGLENPPTLRIQNLPPPPTYLKPSFRDNNGTEDHVPDMEKPRNTICFRPTASHLEATQGGVFLDYLAEGAANIVFKIRPWTYLNHDRFTPKLNTFVCCSADDLGHIYLTPCITDKVLRISKGNVNTGTCEEIIDSFEKTIKPLFHKPLPISAPSMSSASSLNLTSPIRTPEKISPSASPAPGSASKYDGGRIGKQQVTSNPKQHQPHTEQHAQEQEDSQTESKPIQTHPSENELPLWEIVLNHFEKYAGGRLYSERSPRPHDAPASDLSSPHSCATYAEFLMSYQTVSLSSDAVFLLVAELVNKGVRKDTVRIPMHQQTGILLPNMSSKPGHHITIEIKPKWLAQSRDAPKDAYRCRTCALEASRSARDKKPVYICPLHLLSGDADIIRPYLHKKLVRAIMRMGENELLGPQLSAIVNRTTAYFASGQGHLLLNHLRDVQQQLDTRGIFDMSDVRHGRLDVSDKLCTAMTLRDTSMYIQVKVHGEYDSVPQDQPDYGVHCKLGDLDVKNPGKAASWREKETNLITKGWYTSRSEGLERRDHEQCRISAAWKLYEEHCP</sequence>
<reference evidence="11" key="1">
    <citation type="journal article" date="2020" name="Stud. Mycol.">
        <title>101 Dothideomycetes genomes: a test case for predicting lifestyles and emergence of pathogens.</title>
        <authorList>
            <person name="Haridas S."/>
            <person name="Albert R."/>
            <person name="Binder M."/>
            <person name="Bloem J."/>
            <person name="Labutti K."/>
            <person name="Salamov A."/>
            <person name="Andreopoulos B."/>
            <person name="Baker S."/>
            <person name="Barry K."/>
            <person name="Bills G."/>
            <person name="Bluhm B."/>
            <person name="Cannon C."/>
            <person name="Castanera R."/>
            <person name="Culley D."/>
            <person name="Daum C."/>
            <person name="Ezra D."/>
            <person name="Gonzalez J."/>
            <person name="Henrissat B."/>
            <person name="Kuo A."/>
            <person name="Liang C."/>
            <person name="Lipzen A."/>
            <person name="Lutzoni F."/>
            <person name="Magnuson J."/>
            <person name="Mondo S."/>
            <person name="Nolan M."/>
            <person name="Ohm R."/>
            <person name="Pangilinan J."/>
            <person name="Park H.-J."/>
            <person name="Ramirez L."/>
            <person name="Alfaro M."/>
            <person name="Sun H."/>
            <person name="Tritt A."/>
            <person name="Yoshinaga Y."/>
            <person name="Zwiers L.-H."/>
            <person name="Turgeon B."/>
            <person name="Goodwin S."/>
            <person name="Spatafora J."/>
            <person name="Crous P."/>
            <person name="Grigoriev I."/>
        </authorList>
    </citation>
    <scope>NUCLEOTIDE SEQUENCE</scope>
    <source>
        <strain evidence="11">CBS 279.74</strain>
    </source>
</reference>
<evidence type="ECO:0000256" key="1">
    <source>
        <dbReference type="ARBA" id="ARBA00003979"/>
    </source>
</evidence>
<evidence type="ECO:0000256" key="10">
    <source>
        <dbReference type="SAM" id="MobiDB-lite"/>
    </source>
</evidence>
<evidence type="ECO:0000313" key="11">
    <source>
        <dbReference type="EMBL" id="KAF2714343.1"/>
    </source>
</evidence>
<dbReference type="PANTHER" id="PTHR14456:SF2">
    <property type="entry name" value="INOSITOL-PENTAKISPHOSPHATE 2-KINASE"/>
    <property type="match status" value="1"/>
</dbReference>
<evidence type="ECO:0000256" key="5">
    <source>
        <dbReference type="ARBA" id="ARBA00022679"/>
    </source>
</evidence>
<dbReference type="AlphaFoldDB" id="A0A6G1KNX8"/>
<evidence type="ECO:0000256" key="3">
    <source>
        <dbReference type="ARBA" id="ARBA00012023"/>
    </source>
</evidence>
<feature type="compositionally biased region" description="Low complexity" evidence="10">
    <location>
        <begin position="196"/>
        <end position="207"/>
    </location>
</feature>
<keyword evidence="7 9" id="KW-0418">Kinase</keyword>
<dbReference type="InterPro" id="IPR009286">
    <property type="entry name" value="Ins_P5_2-kin"/>
</dbReference>
<dbReference type="OrthoDB" id="272370at2759"/>
<comment type="domain">
    <text evidence="9">The EXKPK motif is conserved in inositol-pentakisphosphate 2-kinases of both family 1 and 2.</text>
</comment>
<evidence type="ECO:0000256" key="8">
    <source>
        <dbReference type="ARBA" id="ARBA00022840"/>
    </source>
</evidence>
<dbReference type="GO" id="GO:0005524">
    <property type="term" value="F:ATP binding"/>
    <property type="evidence" value="ECO:0007669"/>
    <property type="project" value="UniProtKB-KW"/>
</dbReference>
<evidence type="ECO:0000256" key="2">
    <source>
        <dbReference type="ARBA" id="ARBA00008305"/>
    </source>
</evidence>
<comment type="function">
    <text evidence="9">Phosphorylates Ins(1,3,4,5,6)P5 at position 2 to form Ins(1,2,3,4,5,6)P6 (InsP6 or phytate).</text>
</comment>
<proteinExistence type="inferred from homology"/>
<gene>
    <name evidence="11" type="ORF">K504DRAFT_394648</name>
</gene>
<keyword evidence="8 9" id="KW-0067">ATP-binding</keyword>
<comment type="similarity">
    <text evidence="2">Belongs to the IPK1 type 1 family.</text>
</comment>
<keyword evidence="12" id="KW-1185">Reference proteome</keyword>
<dbReference type="Proteomes" id="UP000799428">
    <property type="component" value="Unassembled WGS sequence"/>
</dbReference>